<evidence type="ECO:0000313" key="2">
    <source>
        <dbReference type="Proteomes" id="UP001143910"/>
    </source>
</evidence>
<comment type="caution">
    <text evidence="1">The sequence shown here is derived from an EMBL/GenBank/DDBJ whole genome shotgun (WGS) entry which is preliminary data.</text>
</comment>
<keyword evidence="2" id="KW-1185">Reference proteome</keyword>
<dbReference type="EMBL" id="JANJQO010000372">
    <property type="protein sequence ID" value="KAJ2978465.1"/>
    <property type="molecule type" value="Genomic_DNA"/>
</dbReference>
<evidence type="ECO:0000313" key="1">
    <source>
        <dbReference type="EMBL" id="KAJ2978465.1"/>
    </source>
</evidence>
<name>A0ACC1NGR6_9HYPO</name>
<reference evidence="1" key="1">
    <citation type="submission" date="2022-08" db="EMBL/GenBank/DDBJ databases">
        <title>Genome Sequence of Lecanicillium fungicola.</title>
        <authorList>
            <person name="Buettner E."/>
        </authorList>
    </citation>
    <scope>NUCLEOTIDE SEQUENCE</scope>
    <source>
        <strain evidence="1">Babe33</strain>
    </source>
</reference>
<dbReference type="Proteomes" id="UP001143910">
    <property type="component" value="Unassembled WGS sequence"/>
</dbReference>
<organism evidence="1 2">
    <name type="scientific">Zarea fungicola</name>
    <dbReference type="NCBI Taxonomy" id="93591"/>
    <lineage>
        <taxon>Eukaryota</taxon>
        <taxon>Fungi</taxon>
        <taxon>Dikarya</taxon>
        <taxon>Ascomycota</taxon>
        <taxon>Pezizomycotina</taxon>
        <taxon>Sordariomycetes</taxon>
        <taxon>Hypocreomycetidae</taxon>
        <taxon>Hypocreales</taxon>
        <taxon>Cordycipitaceae</taxon>
        <taxon>Zarea</taxon>
    </lineage>
</organism>
<sequence>MADRTMDPGAIGNTISALLGPCQELINFANCLVRDKVPDEDATFVGLSWDLGLTQQALLDVRGTWGAAMNGILRHPSASLGIWPTVQGSLTLMMDTFMALRKEMLPIVKSSGKGSLFGTAWTLGLRIKSIQNGRSRVQVHLMALKVSLSMMKM</sequence>
<proteinExistence type="predicted"/>
<protein>
    <submittedName>
        <fullName evidence="1">Uncharacterized protein</fullName>
    </submittedName>
</protein>
<gene>
    <name evidence="1" type="ORF">NQ176_g3799</name>
</gene>
<accession>A0ACC1NGR6</accession>